<dbReference type="InterPro" id="IPR015947">
    <property type="entry name" value="PUA-like_sf"/>
</dbReference>
<comment type="function">
    <text evidence="10 12">Specifically methylates the N3 position of the uracil ring of uridine 1498 (m3U1498) in 16S rRNA. Acts on the fully assembled 30S ribosomal subunit.</text>
</comment>
<dbReference type="EC" id="2.1.1.193" evidence="3 12"/>
<keyword evidence="6 12" id="KW-0698">rRNA processing</keyword>
<keyword evidence="7 12" id="KW-0489">Methyltransferase</keyword>
<dbReference type="AlphaFoldDB" id="A0A857JRZ4"/>
<dbReference type="Gene3D" id="3.40.1280.10">
    <property type="match status" value="1"/>
</dbReference>
<name>A0A857JRZ4_9ALTE</name>
<dbReference type="InterPro" id="IPR029028">
    <property type="entry name" value="Alpha/beta_knot_MTases"/>
</dbReference>
<dbReference type="InterPro" id="IPR046886">
    <property type="entry name" value="RsmE_MTase_dom"/>
</dbReference>
<evidence type="ECO:0000256" key="10">
    <source>
        <dbReference type="ARBA" id="ARBA00025699"/>
    </source>
</evidence>
<feature type="domain" description="Ribosomal RNA small subunit methyltransferase E PUA-like" evidence="14">
    <location>
        <begin position="20"/>
        <end position="66"/>
    </location>
</feature>
<dbReference type="Gene3D" id="2.40.240.20">
    <property type="entry name" value="Hypothetical PUA domain-like, domain 1"/>
    <property type="match status" value="1"/>
</dbReference>
<evidence type="ECO:0000256" key="7">
    <source>
        <dbReference type="ARBA" id="ARBA00022603"/>
    </source>
</evidence>
<dbReference type="EMBL" id="CP047656">
    <property type="protein sequence ID" value="QHJ13334.1"/>
    <property type="molecule type" value="Genomic_DNA"/>
</dbReference>
<dbReference type="Pfam" id="PF04452">
    <property type="entry name" value="Methyltrans_RNA"/>
    <property type="match status" value="1"/>
</dbReference>
<comment type="similarity">
    <text evidence="2 12">Belongs to the RNA methyltransferase RsmE family.</text>
</comment>
<dbReference type="PANTHER" id="PTHR30027">
    <property type="entry name" value="RIBOSOMAL RNA SMALL SUBUNIT METHYLTRANSFERASE E"/>
    <property type="match status" value="1"/>
</dbReference>
<reference evidence="15 16" key="1">
    <citation type="submission" date="2019-12" db="EMBL/GenBank/DDBJ databases">
        <title>Genome sequencing and assembly of endphytes of Porphyra tenera.</title>
        <authorList>
            <person name="Park J.M."/>
            <person name="Shin R."/>
            <person name="Jo S.H."/>
        </authorList>
    </citation>
    <scope>NUCLEOTIDE SEQUENCE [LARGE SCALE GENOMIC DNA]</scope>
    <source>
        <strain evidence="15 16">GPM4</strain>
    </source>
</reference>
<evidence type="ECO:0000259" key="13">
    <source>
        <dbReference type="Pfam" id="PF04452"/>
    </source>
</evidence>
<evidence type="ECO:0000256" key="9">
    <source>
        <dbReference type="ARBA" id="ARBA00022691"/>
    </source>
</evidence>
<evidence type="ECO:0000259" key="14">
    <source>
        <dbReference type="Pfam" id="PF20260"/>
    </source>
</evidence>
<dbReference type="SUPFAM" id="SSF75217">
    <property type="entry name" value="alpha/beta knot"/>
    <property type="match status" value="1"/>
</dbReference>
<dbReference type="Pfam" id="PF20260">
    <property type="entry name" value="PUA_4"/>
    <property type="match status" value="1"/>
</dbReference>
<sequence length="242" mass="26919">MRISRIYHPGTLHSDQELELTPDASNHVANVLRSKVGQPVVLFNGDGNEYSGEFIDVSKRKVRVQIDAKLSMSLESPLSIHLGQGVSRGDRMDLVLQKSVELGVAEITPLITERCGVKLDPQRWQKKHAQWQKIIIAACEQCGRNVIPTLHMPTEFQNWINQSTPALRLTLHPRAEKSFRHMAVGNDGVRLLIGPEGGFSDQELYQTEQGGFHTVQIGPRVLRTETAAITAISVLQAIYGDL</sequence>
<dbReference type="KEGG" id="pmes:FX988_03595"/>
<comment type="subcellular location">
    <subcellularLocation>
        <location evidence="1 12">Cytoplasm</location>
    </subcellularLocation>
</comment>
<dbReference type="InterPro" id="IPR006700">
    <property type="entry name" value="RsmE"/>
</dbReference>
<dbReference type="NCBIfam" id="TIGR00046">
    <property type="entry name" value="RsmE family RNA methyltransferase"/>
    <property type="match status" value="1"/>
</dbReference>
<protein>
    <recommendedName>
        <fullName evidence="4 12">Ribosomal RNA small subunit methyltransferase E</fullName>
        <ecNumber evidence="3 12">2.1.1.193</ecNumber>
    </recommendedName>
</protein>
<dbReference type="Proteomes" id="UP000464524">
    <property type="component" value="Chromosome"/>
</dbReference>
<evidence type="ECO:0000256" key="2">
    <source>
        <dbReference type="ARBA" id="ARBA00005528"/>
    </source>
</evidence>
<gene>
    <name evidence="15" type="ORF">FX988_03595</name>
</gene>
<dbReference type="FunFam" id="3.40.1280.10:FF:000007">
    <property type="entry name" value="Ribosomal RNA small subunit methyltransferase E"/>
    <property type="match status" value="1"/>
</dbReference>
<evidence type="ECO:0000256" key="12">
    <source>
        <dbReference type="PIRNR" id="PIRNR015601"/>
    </source>
</evidence>
<comment type="catalytic activity">
    <reaction evidence="11 12">
        <text>uridine(1498) in 16S rRNA + S-adenosyl-L-methionine = N(3)-methyluridine(1498) in 16S rRNA + S-adenosyl-L-homocysteine + H(+)</text>
        <dbReference type="Rhea" id="RHEA:42920"/>
        <dbReference type="Rhea" id="RHEA-COMP:10283"/>
        <dbReference type="Rhea" id="RHEA-COMP:10284"/>
        <dbReference type="ChEBI" id="CHEBI:15378"/>
        <dbReference type="ChEBI" id="CHEBI:57856"/>
        <dbReference type="ChEBI" id="CHEBI:59789"/>
        <dbReference type="ChEBI" id="CHEBI:65315"/>
        <dbReference type="ChEBI" id="CHEBI:74502"/>
        <dbReference type="EC" id="2.1.1.193"/>
    </reaction>
</comment>
<dbReference type="NCBIfam" id="NF008692">
    <property type="entry name" value="PRK11713.1-5"/>
    <property type="match status" value="1"/>
</dbReference>
<dbReference type="PANTHER" id="PTHR30027:SF3">
    <property type="entry name" value="16S RRNA (URACIL(1498)-N(3))-METHYLTRANSFERASE"/>
    <property type="match status" value="1"/>
</dbReference>
<evidence type="ECO:0000256" key="5">
    <source>
        <dbReference type="ARBA" id="ARBA00022490"/>
    </source>
</evidence>
<proteinExistence type="inferred from homology"/>
<evidence type="ECO:0000256" key="8">
    <source>
        <dbReference type="ARBA" id="ARBA00022679"/>
    </source>
</evidence>
<evidence type="ECO:0000313" key="16">
    <source>
        <dbReference type="Proteomes" id="UP000464524"/>
    </source>
</evidence>
<evidence type="ECO:0000256" key="1">
    <source>
        <dbReference type="ARBA" id="ARBA00004496"/>
    </source>
</evidence>
<keyword evidence="5 12" id="KW-0963">Cytoplasm</keyword>
<evidence type="ECO:0000313" key="15">
    <source>
        <dbReference type="EMBL" id="QHJ13334.1"/>
    </source>
</evidence>
<dbReference type="InterPro" id="IPR029026">
    <property type="entry name" value="tRNA_m1G_MTases_N"/>
</dbReference>
<dbReference type="PIRSF" id="PIRSF015601">
    <property type="entry name" value="MTase_slr0722"/>
    <property type="match status" value="1"/>
</dbReference>
<dbReference type="RefSeq" id="WP_160181433.1">
    <property type="nucleotide sequence ID" value="NZ_CP047656.1"/>
</dbReference>
<dbReference type="GO" id="GO:0005737">
    <property type="term" value="C:cytoplasm"/>
    <property type="evidence" value="ECO:0007669"/>
    <property type="project" value="UniProtKB-SubCell"/>
</dbReference>
<dbReference type="GO" id="GO:0070475">
    <property type="term" value="P:rRNA base methylation"/>
    <property type="evidence" value="ECO:0007669"/>
    <property type="project" value="TreeGrafter"/>
</dbReference>
<dbReference type="InterPro" id="IPR046887">
    <property type="entry name" value="RsmE_PUA-like"/>
</dbReference>
<accession>A0A857JRZ4</accession>
<evidence type="ECO:0000256" key="11">
    <source>
        <dbReference type="ARBA" id="ARBA00047944"/>
    </source>
</evidence>
<dbReference type="OrthoDB" id="9815641at2"/>
<evidence type="ECO:0000256" key="6">
    <source>
        <dbReference type="ARBA" id="ARBA00022552"/>
    </source>
</evidence>
<keyword evidence="16" id="KW-1185">Reference proteome</keyword>
<dbReference type="SUPFAM" id="SSF88697">
    <property type="entry name" value="PUA domain-like"/>
    <property type="match status" value="1"/>
</dbReference>
<dbReference type="GO" id="GO:0070042">
    <property type="term" value="F:rRNA (uridine-N3-)-methyltransferase activity"/>
    <property type="evidence" value="ECO:0007669"/>
    <property type="project" value="TreeGrafter"/>
</dbReference>
<keyword evidence="8 12" id="KW-0808">Transferase</keyword>
<evidence type="ECO:0000256" key="4">
    <source>
        <dbReference type="ARBA" id="ARBA00013673"/>
    </source>
</evidence>
<feature type="domain" description="Ribosomal RNA small subunit methyltransferase E methyltransferase" evidence="13">
    <location>
        <begin position="75"/>
        <end position="236"/>
    </location>
</feature>
<dbReference type="CDD" id="cd18084">
    <property type="entry name" value="RsmE-like"/>
    <property type="match status" value="1"/>
</dbReference>
<evidence type="ECO:0000256" key="3">
    <source>
        <dbReference type="ARBA" id="ARBA00012328"/>
    </source>
</evidence>
<keyword evidence="9 12" id="KW-0949">S-adenosyl-L-methionine</keyword>
<organism evidence="15 16">
    <name type="scientific">Paraglaciecola mesophila</name>
    <dbReference type="NCBI Taxonomy" id="197222"/>
    <lineage>
        <taxon>Bacteria</taxon>
        <taxon>Pseudomonadati</taxon>
        <taxon>Pseudomonadota</taxon>
        <taxon>Gammaproteobacteria</taxon>
        <taxon>Alteromonadales</taxon>
        <taxon>Alteromonadaceae</taxon>
        <taxon>Paraglaciecola</taxon>
    </lineage>
</organism>